<evidence type="ECO:0000313" key="5">
    <source>
        <dbReference type="EMBL" id="CAB4174671.1"/>
    </source>
</evidence>
<reference evidence="3" key="1">
    <citation type="submission" date="2020-04" db="EMBL/GenBank/DDBJ databases">
        <authorList>
            <person name="Chiriac C."/>
            <person name="Salcher M."/>
            <person name="Ghai R."/>
            <person name="Kavagutti S V."/>
        </authorList>
    </citation>
    <scope>NUCLEOTIDE SEQUENCE</scope>
</reference>
<protein>
    <submittedName>
        <fullName evidence="3">Uncharacterized protein</fullName>
    </submittedName>
</protein>
<evidence type="ECO:0000313" key="2">
    <source>
        <dbReference type="EMBL" id="CAB4146129.1"/>
    </source>
</evidence>
<gene>
    <name evidence="6" type="ORF">UFOVP1031_109</name>
    <name evidence="7" type="ORF">UFOVP1172_26</name>
    <name evidence="8" type="ORF">UFOVP1240_88</name>
    <name evidence="9" type="ORF">UFOVP1486_145</name>
    <name evidence="11" type="ORF">UFOVP1578_24</name>
    <name evidence="10" type="ORF">UFOVP1630_16</name>
    <name evidence="1" type="ORF">UFOVP288_105</name>
    <name evidence="2" type="ORF">UFOVP483_91</name>
    <name evidence="3" type="ORF">UFOVP573_10</name>
    <name evidence="4" type="ORF">UFOVP769_105</name>
    <name evidence="5" type="ORF">UFOVP962_73</name>
</gene>
<dbReference type="EMBL" id="LR796548">
    <property type="protein sequence ID" value="CAB4150564.1"/>
    <property type="molecule type" value="Genomic_DNA"/>
</dbReference>
<evidence type="ECO:0000313" key="9">
    <source>
        <dbReference type="EMBL" id="CAB4216262.1"/>
    </source>
</evidence>
<evidence type="ECO:0000313" key="3">
    <source>
        <dbReference type="EMBL" id="CAB4150564.1"/>
    </source>
</evidence>
<evidence type="ECO:0000313" key="11">
    <source>
        <dbReference type="EMBL" id="CAB5230547.1"/>
    </source>
</evidence>
<evidence type="ECO:0000313" key="8">
    <source>
        <dbReference type="EMBL" id="CAB4192012.1"/>
    </source>
</evidence>
<evidence type="ECO:0000313" key="1">
    <source>
        <dbReference type="EMBL" id="CAB4135730.1"/>
    </source>
</evidence>
<evidence type="ECO:0000313" key="10">
    <source>
        <dbReference type="EMBL" id="CAB4219871.1"/>
    </source>
</evidence>
<evidence type="ECO:0000313" key="4">
    <source>
        <dbReference type="EMBL" id="CAB4161591.1"/>
    </source>
</evidence>
<dbReference type="EMBL" id="LR796709">
    <property type="protein sequence ID" value="CAB4161591.1"/>
    <property type="molecule type" value="Genomic_DNA"/>
</dbReference>
<dbReference type="EMBL" id="LR796980">
    <property type="protein sequence ID" value="CAB4179458.1"/>
    <property type="molecule type" value="Genomic_DNA"/>
</dbReference>
<dbReference type="EMBL" id="LR796461">
    <property type="protein sequence ID" value="CAB4146129.1"/>
    <property type="molecule type" value="Genomic_DNA"/>
</dbReference>
<proteinExistence type="predicted"/>
<organism evidence="3">
    <name type="scientific">uncultured Caudovirales phage</name>
    <dbReference type="NCBI Taxonomy" id="2100421"/>
    <lineage>
        <taxon>Viruses</taxon>
        <taxon>Duplodnaviria</taxon>
        <taxon>Heunggongvirae</taxon>
        <taxon>Uroviricota</taxon>
        <taxon>Caudoviricetes</taxon>
        <taxon>Peduoviridae</taxon>
        <taxon>Maltschvirus</taxon>
        <taxon>Maltschvirus maltsch</taxon>
    </lineage>
</organism>
<evidence type="ECO:0000313" key="6">
    <source>
        <dbReference type="EMBL" id="CAB4179458.1"/>
    </source>
</evidence>
<dbReference type="EMBL" id="LR796305">
    <property type="protein sequence ID" value="CAB4135730.1"/>
    <property type="molecule type" value="Genomic_DNA"/>
</dbReference>
<accession>A0A6J5MUH8</accession>
<dbReference type="EMBL" id="LR797434">
    <property type="protein sequence ID" value="CAB4216262.1"/>
    <property type="molecule type" value="Genomic_DNA"/>
</dbReference>
<evidence type="ECO:0000313" key="7">
    <source>
        <dbReference type="EMBL" id="CAB4188423.1"/>
    </source>
</evidence>
<sequence length="104" mass="12346">MPSYDKKAYERRKLAKLADPELRNEYNVKRRRQKANRTERFLSEIGFDSDKIDTGVCCFAGCTTIRSKYNKDFCCAAHQRIIALYGFYRIIEKENYHRVPARDI</sequence>
<dbReference type="EMBL" id="LR797180">
    <property type="protein sequence ID" value="CAB4192012.1"/>
    <property type="molecule type" value="Genomic_DNA"/>
</dbReference>
<dbReference type="EMBL" id="LR797492">
    <property type="protein sequence ID" value="CAB4219871.1"/>
    <property type="molecule type" value="Genomic_DNA"/>
</dbReference>
<name>A0A6J5MUH8_9CAUD</name>
<dbReference type="EMBL" id="LR797130">
    <property type="protein sequence ID" value="CAB4188423.1"/>
    <property type="molecule type" value="Genomic_DNA"/>
</dbReference>
<dbReference type="EMBL" id="LR798423">
    <property type="protein sequence ID" value="CAB5230547.1"/>
    <property type="molecule type" value="Genomic_DNA"/>
</dbReference>
<dbReference type="EMBL" id="LR796917">
    <property type="protein sequence ID" value="CAB4174671.1"/>
    <property type="molecule type" value="Genomic_DNA"/>
</dbReference>